<feature type="region of interest" description="Disordered" evidence="6">
    <location>
        <begin position="333"/>
        <end position="366"/>
    </location>
</feature>
<keyword evidence="10" id="KW-1185">Reference proteome</keyword>
<gene>
    <name evidence="9" type="ORF">Q5P01_022364</name>
</gene>
<dbReference type="PANTHER" id="PTHR23010:SF1">
    <property type="entry name" value="MIDNOLIN"/>
    <property type="match status" value="1"/>
</dbReference>
<feature type="region of interest" description="Disordered" evidence="6">
    <location>
        <begin position="594"/>
        <end position="702"/>
    </location>
</feature>
<keyword evidence="2 5" id="KW-0694">RNA-binding</keyword>
<evidence type="ECO:0000256" key="2">
    <source>
        <dbReference type="ARBA" id="ARBA00022884"/>
    </source>
</evidence>
<evidence type="ECO:0000256" key="4">
    <source>
        <dbReference type="ARBA" id="ARBA00023242"/>
    </source>
</evidence>
<evidence type="ECO:0000256" key="3">
    <source>
        <dbReference type="ARBA" id="ARBA00023016"/>
    </source>
</evidence>
<protein>
    <recommendedName>
        <fullName evidence="11">RRM domain-containing protein</fullName>
    </recommendedName>
</protein>
<dbReference type="InterPro" id="IPR034278">
    <property type="entry name" value="RBM3/CIRBP_RRM"/>
</dbReference>
<dbReference type="PROSITE" id="PS50102">
    <property type="entry name" value="RRM"/>
    <property type="match status" value="1"/>
</dbReference>
<feature type="compositionally biased region" description="Basic and acidic residues" evidence="6">
    <location>
        <begin position="464"/>
        <end position="473"/>
    </location>
</feature>
<evidence type="ECO:0000259" key="8">
    <source>
        <dbReference type="PROSITE" id="PS50102"/>
    </source>
</evidence>
<dbReference type="SMART" id="SM00360">
    <property type="entry name" value="RRM"/>
    <property type="match status" value="1"/>
</dbReference>
<feature type="compositionally biased region" description="Basic and acidic residues" evidence="6">
    <location>
        <begin position="448"/>
        <end position="457"/>
    </location>
</feature>
<dbReference type="CDD" id="cd12449">
    <property type="entry name" value="RRM_CIRBP_RBM3"/>
    <property type="match status" value="1"/>
</dbReference>
<evidence type="ECO:0008006" key="11">
    <source>
        <dbReference type="Google" id="ProtNLM"/>
    </source>
</evidence>
<feature type="domain" description="RRM" evidence="8">
    <location>
        <begin position="523"/>
        <end position="601"/>
    </location>
</feature>
<dbReference type="GO" id="GO:0005654">
    <property type="term" value="C:nucleoplasm"/>
    <property type="evidence" value="ECO:0007669"/>
    <property type="project" value="UniProtKB-SubCell"/>
</dbReference>
<dbReference type="Gene3D" id="3.30.70.330">
    <property type="match status" value="1"/>
</dbReference>
<reference evidence="9" key="1">
    <citation type="submission" date="2023-07" db="EMBL/GenBank/DDBJ databases">
        <title>Chromosome-level Genome Assembly of Striped Snakehead (Channa striata).</title>
        <authorList>
            <person name="Liu H."/>
        </authorList>
    </citation>
    <scope>NUCLEOTIDE SEQUENCE</scope>
    <source>
        <strain evidence="9">Gz</strain>
        <tissue evidence="9">Muscle</tissue>
    </source>
</reference>
<dbReference type="Proteomes" id="UP001187415">
    <property type="component" value="Unassembled WGS sequence"/>
</dbReference>
<evidence type="ECO:0000313" key="10">
    <source>
        <dbReference type="Proteomes" id="UP001187415"/>
    </source>
</evidence>
<feature type="domain" description="Ubiquitin-like" evidence="7">
    <location>
        <begin position="66"/>
        <end position="140"/>
    </location>
</feature>
<dbReference type="PANTHER" id="PTHR23010">
    <property type="entry name" value="MIDNOLIN"/>
    <property type="match status" value="1"/>
</dbReference>
<organism evidence="9 10">
    <name type="scientific">Channa striata</name>
    <name type="common">Snakehead murrel</name>
    <name type="synonym">Ophicephalus striatus</name>
    <dbReference type="NCBI Taxonomy" id="64152"/>
    <lineage>
        <taxon>Eukaryota</taxon>
        <taxon>Metazoa</taxon>
        <taxon>Chordata</taxon>
        <taxon>Craniata</taxon>
        <taxon>Vertebrata</taxon>
        <taxon>Euteleostomi</taxon>
        <taxon>Actinopterygii</taxon>
        <taxon>Neopterygii</taxon>
        <taxon>Teleostei</taxon>
        <taxon>Neoteleostei</taxon>
        <taxon>Acanthomorphata</taxon>
        <taxon>Anabantaria</taxon>
        <taxon>Anabantiformes</taxon>
        <taxon>Channoidei</taxon>
        <taxon>Channidae</taxon>
        <taxon>Channa</taxon>
    </lineage>
</organism>
<feature type="region of interest" description="Disordered" evidence="6">
    <location>
        <begin position="439"/>
        <end position="490"/>
    </location>
</feature>
<feature type="compositionally biased region" description="Polar residues" evidence="6">
    <location>
        <begin position="474"/>
        <end position="490"/>
    </location>
</feature>
<feature type="compositionally biased region" description="Gly residues" evidence="6">
    <location>
        <begin position="651"/>
        <end position="672"/>
    </location>
</feature>
<dbReference type="Gene3D" id="3.10.20.90">
    <property type="entry name" value="Phosphatidylinositol 3-kinase Catalytic Subunit, Chain A, domain 1"/>
    <property type="match status" value="1"/>
</dbReference>
<dbReference type="GO" id="GO:0003723">
    <property type="term" value="F:RNA binding"/>
    <property type="evidence" value="ECO:0007669"/>
    <property type="project" value="UniProtKB-UniRule"/>
</dbReference>
<feature type="region of interest" description="Disordered" evidence="6">
    <location>
        <begin position="208"/>
        <end position="286"/>
    </location>
</feature>
<evidence type="ECO:0000313" key="9">
    <source>
        <dbReference type="EMBL" id="KAK2822299.1"/>
    </source>
</evidence>
<evidence type="ECO:0000259" key="7">
    <source>
        <dbReference type="PROSITE" id="PS50053"/>
    </source>
</evidence>
<feature type="compositionally biased region" description="Polar residues" evidence="6">
    <location>
        <begin position="350"/>
        <end position="359"/>
    </location>
</feature>
<dbReference type="PROSITE" id="PS50053">
    <property type="entry name" value="UBIQUITIN_2"/>
    <property type="match status" value="1"/>
</dbReference>
<dbReference type="InterPro" id="IPR000504">
    <property type="entry name" value="RRM_dom"/>
</dbReference>
<evidence type="ECO:0000256" key="1">
    <source>
        <dbReference type="ARBA" id="ARBA00004642"/>
    </source>
</evidence>
<dbReference type="InterPro" id="IPR035979">
    <property type="entry name" value="RBD_domain_sf"/>
</dbReference>
<name>A0AA88LPP2_CHASR</name>
<dbReference type="InterPro" id="IPR039336">
    <property type="entry name" value="Midnolin"/>
</dbReference>
<dbReference type="SUPFAM" id="SSF54928">
    <property type="entry name" value="RNA-binding domain, RBD"/>
    <property type="match status" value="1"/>
</dbReference>
<feature type="compositionally biased region" description="Gly residues" evidence="6">
    <location>
        <begin position="605"/>
        <end position="640"/>
    </location>
</feature>
<dbReference type="SUPFAM" id="SSF54236">
    <property type="entry name" value="Ubiquitin-like"/>
    <property type="match status" value="1"/>
</dbReference>
<evidence type="ECO:0000256" key="5">
    <source>
        <dbReference type="PROSITE-ProRule" id="PRU00176"/>
    </source>
</evidence>
<dbReference type="FunFam" id="3.30.70.330:FF:000472">
    <property type="entry name" value="Cold inducible RNA binding protein a"/>
    <property type="match status" value="1"/>
</dbReference>
<dbReference type="InterPro" id="IPR029071">
    <property type="entry name" value="Ubiquitin-like_domsf"/>
</dbReference>
<feature type="compositionally biased region" description="Basic and acidic residues" evidence="6">
    <location>
        <begin position="689"/>
        <end position="702"/>
    </location>
</feature>
<dbReference type="InterPro" id="IPR000626">
    <property type="entry name" value="Ubiquitin-like_dom"/>
</dbReference>
<dbReference type="AlphaFoldDB" id="A0AA88LPP2"/>
<feature type="compositionally biased region" description="Polar residues" evidence="6">
    <location>
        <begin position="231"/>
        <end position="286"/>
    </location>
</feature>
<dbReference type="InterPro" id="IPR003954">
    <property type="entry name" value="RRM_euk-type"/>
</dbReference>
<accession>A0AA88LPP2</accession>
<sequence>MNDVSQRLLRHEDKHHVGKHSLIVPELIRARKDGAAAAAAAAWPVWLRPGPVCRLPGCGLPVQSTVRLFITSTTGSPAELIVPRGETVEGLRTRISQKFRVQTDRIVLLHNDRQLTTGKLLDFDVADDSKVTLVPVVESGLVCSTNRSERSLMDVLERLTEDQISDFLSGHSPLTINVGIGAHTMYVQLQLSAQEVKKLQQDGDVRIKSSSKHKSGMLMPGSVSHPDSDSAWLSHNATGSTISATTQSSSPALNTADSTAPTQPSIQRPTTTFNSKQPTSHSTTSVSAVKCHQSSLHQSCRLHSTHTSFPFPSTSALPSGCPHASCPVQAATPMRSRAPSGSIPGPLSPTPASTFTKSNVLDPPSTAEMCRPPGAVIESLVSHSPGIFSGTFSGTLAPCGQSGISHPRQGISIILQILSDLLRAASNHQGTPPTLLHCHSPTVNSDLTAKDTNREKNQPQVTQRVEHCNKPSGEESSALHSSTEENQTLHSGTVFRLPHSTYKLGSSECESVTEKRLKMSDEGKLFIGGLSFETNEESLEKAFSKYGTIEKVDVIRDKETGRSRGFGFVKYDNAEDAKDALEAMNGKTLDGRAIRVDEAGKGGRSRGGFGSGPRGGRFSGSRGRGGRGYPRGGGGYNGDRGYGDRSYGDRSFGGGDRSFGGSGGYRSGGYSSGGYRENRGQGGYGDRSGSYRDGYDSYATHE</sequence>
<comment type="caution">
    <text evidence="9">The sequence shown here is derived from an EMBL/GenBank/DDBJ whole genome shotgun (WGS) entry which is preliminary data.</text>
</comment>
<dbReference type="SMART" id="SM00361">
    <property type="entry name" value="RRM_1"/>
    <property type="match status" value="1"/>
</dbReference>
<evidence type="ECO:0000256" key="6">
    <source>
        <dbReference type="SAM" id="MobiDB-lite"/>
    </source>
</evidence>
<proteinExistence type="predicted"/>
<dbReference type="InterPro" id="IPR012677">
    <property type="entry name" value="Nucleotide-bd_a/b_plait_sf"/>
</dbReference>
<keyword evidence="3" id="KW-0346">Stress response</keyword>
<keyword evidence="4" id="KW-0539">Nucleus</keyword>
<dbReference type="EMBL" id="JAUPFM010000018">
    <property type="protein sequence ID" value="KAK2822299.1"/>
    <property type="molecule type" value="Genomic_DNA"/>
</dbReference>
<dbReference type="Pfam" id="PF00076">
    <property type="entry name" value="RRM_1"/>
    <property type="match status" value="1"/>
</dbReference>
<comment type="subcellular location">
    <subcellularLocation>
        <location evidence="1">Nucleus</location>
        <location evidence="1">Nucleoplasm</location>
    </subcellularLocation>
</comment>